<organism evidence="1 2">
    <name type="scientific">Flavobacterium johnsoniae</name>
    <name type="common">Cytophaga johnsonae</name>
    <dbReference type="NCBI Taxonomy" id="986"/>
    <lineage>
        <taxon>Bacteria</taxon>
        <taxon>Pseudomonadati</taxon>
        <taxon>Bacteroidota</taxon>
        <taxon>Flavobacteriia</taxon>
        <taxon>Flavobacteriales</taxon>
        <taxon>Flavobacteriaceae</taxon>
        <taxon>Flavobacterium</taxon>
    </lineage>
</organism>
<proteinExistence type="predicted"/>
<protein>
    <submittedName>
        <fullName evidence="1">Uncharacterized protein</fullName>
    </submittedName>
</protein>
<comment type="caution">
    <text evidence="1">The sequence shown here is derived from an EMBL/GenBank/DDBJ whole genome shotgun (WGS) entry which is preliminary data.</text>
</comment>
<dbReference type="EMBL" id="MLFK01000007">
    <property type="protein sequence ID" value="OIV41370.1"/>
    <property type="molecule type" value="Genomic_DNA"/>
</dbReference>
<dbReference type="Proteomes" id="UP000182826">
    <property type="component" value="Unassembled WGS sequence"/>
</dbReference>
<evidence type="ECO:0000313" key="2">
    <source>
        <dbReference type="Proteomes" id="UP000182826"/>
    </source>
</evidence>
<dbReference type="AlphaFoldDB" id="A0A1J7CNX9"/>
<sequence>MTKIIARKKEKSCPGHISGFLVRNKEDYDFKNRYSKKTKNIDASIDNEWHKNLSEELLYITWGSGKFKNDIFQIGTGNNLYLITQKFMNVMNKFNVLEENWICIKTRVMYENSKTFEDEQYYVIQKKNEDRYLIEQVIDMKKSSLKKIDLDKFDLDYLNQIYEGDEEYEEGDDIYGDYGEKKALVLHFNQEIKSHLFMLAYENYPLKSNIYRYLYCSDDFATELEKQQPKGCEIIDIKDIAKIDPIDLEPYVEHDNYLTQL</sequence>
<accession>A0A1J7CNX9</accession>
<name>A0A1J7CNX9_FLAJO</name>
<reference evidence="1 2" key="1">
    <citation type="submission" date="2016-10" db="EMBL/GenBank/DDBJ databases">
        <title>Draft Genome Sequence of Rhizobacteria Flavobacterium johnsoniae CI04.</title>
        <authorList>
            <person name="Bravo J.I."/>
            <person name="Lozano G.L."/>
            <person name="Handelsman J."/>
        </authorList>
    </citation>
    <scope>NUCLEOTIDE SEQUENCE [LARGE SCALE GENOMIC DNA]</scope>
    <source>
        <strain evidence="1 2">CI04</strain>
    </source>
</reference>
<keyword evidence="2" id="KW-1185">Reference proteome</keyword>
<evidence type="ECO:0000313" key="1">
    <source>
        <dbReference type="EMBL" id="OIV41370.1"/>
    </source>
</evidence>
<dbReference type="RefSeq" id="WP_071636929.1">
    <property type="nucleotide sequence ID" value="NZ_MLFK01000007.1"/>
</dbReference>
<gene>
    <name evidence="1" type="ORF">BKM63_12560</name>
</gene>